<evidence type="ECO:0000313" key="2">
    <source>
        <dbReference type="EnsemblProtists" id="EOD13436"/>
    </source>
</evidence>
<dbReference type="Proteomes" id="UP000013827">
    <property type="component" value="Unassembled WGS sequence"/>
</dbReference>
<evidence type="ECO:0000313" key="3">
    <source>
        <dbReference type="Proteomes" id="UP000013827"/>
    </source>
</evidence>
<feature type="compositionally biased region" description="Low complexity" evidence="1">
    <location>
        <begin position="299"/>
        <end position="317"/>
    </location>
</feature>
<protein>
    <submittedName>
        <fullName evidence="2">Uncharacterized protein</fullName>
    </submittedName>
</protein>
<feature type="compositionally biased region" description="Low complexity" evidence="1">
    <location>
        <begin position="347"/>
        <end position="360"/>
    </location>
</feature>
<proteinExistence type="predicted"/>
<dbReference type="AlphaFoldDB" id="A0A0D3IQA1"/>
<keyword evidence="3" id="KW-1185">Reference proteome</keyword>
<dbReference type="HOGENOM" id="CLU_736909_0_0_1"/>
<organism evidence="2 3">
    <name type="scientific">Emiliania huxleyi (strain CCMP1516)</name>
    <dbReference type="NCBI Taxonomy" id="280463"/>
    <lineage>
        <taxon>Eukaryota</taxon>
        <taxon>Haptista</taxon>
        <taxon>Haptophyta</taxon>
        <taxon>Prymnesiophyceae</taxon>
        <taxon>Isochrysidales</taxon>
        <taxon>Noelaerhabdaceae</taxon>
        <taxon>Emiliania</taxon>
    </lineage>
</organism>
<accession>A0A0D3IQA1</accession>
<dbReference type="RefSeq" id="XP_005765865.1">
    <property type="nucleotide sequence ID" value="XM_005765808.1"/>
</dbReference>
<feature type="compositionally biased region" description="Low complexity" evidence="1">
    <location>
        <begin position="245"/>
        <end position="291"/>
    </location>
</feature>
<reference evidence="3" key="1">
    <citation type="journal article" date="2013" name="Nature">
        <title>Pan genome of the phytoplankton Emiliania underpins its global distribution.</title>
        <authorList>
            <person name="Read B.A."/>
            <person name="Kegel J."/>
            <person name="Klute M.J."/>
            <person name="Kuo A."/>
            <person name="Lefebvre S.C."/>
            <person name="Maumus F."/>
            <person name="Mayer C."/>
            <person name="Miller J."/>
            <person name="Monier A."/>
            <person name="Salamov A."/>
            <person name="Young J."/>
            <person name="Aguilar M."/>
            <person name="Claverie J.M."/>
            <person name="Frickenhaus S."/>
            <person name="Gonzalez K."/>
            <person name="Herman E.K."/>
            <person name="Lin Y.C."/>
            <person name="Napier J."/>
            <person name="Ogata H."/>
            <person name="Sarno A.F."/>
            <person name="Shmutz J."/>
            <person name="Schroeder D."/>
            <person name="de Vargas C."/>
            <person name="Verret F."/>
            <person name="von Dassow P."/>
            <person name="Valentin K."/>
            <person name="Van de Peer Y."/>
            <person name="Wheeler G."/>
            <person name="Dacks J.B."/>
            <person name="Delwiche C.F."/>
            <person name="Dyhrman S.T."/>
            <person name="Glockner G."/>
            <person name="John U."/>
            <person name="Richards T."/>
            <person name="Worden A.Z."/>
            <person name="Zhang X."/>
            <person name="Grigoriev I.V."/>
            <person name="Allen A.E."/>
            <person name="Bidle K."/>
            <person name="Borodovsky M."/>
            <person name="Bowler C."/>
            <person name="Brownlee C."/>
            <person name="Cock J.M."/>
            <person name="Elias M."/>
            <person name="Gladyshev V.N."/>
            <person name="Groth M."/>
            <person name="Guda C."/>
            <person name="Hadaegh A."/>
            <person name="Iglesias-Rodriguez M.D."/>
            <person name="Jenkins J."/>
            <person name="Jones B.M."/>
            <person name="Lawson T."/>
            <person name="Leese F."/>
            <person name="Lindquist E."/>
            <person name="Lobanov A."/>
            <person name="Lomsadze A."/>
            <person name="Malik S.B."/>
            <person name="Marsh M.E."/>
            <person name="Mackinder L."/>
            <person name="Mock T."/>
            <person name="Mueller-Roeber B."/>
            <person name="Pagarete A."/>
            <person name="Parker M."/>
            <person name="Probert I."/>
            <person name="Quesneville H."/>
            <person name="Raines C."/>
            <person name="Rensing S.A."/>
            <person name="Riano-Pachon D.M."/>
            <person name="Richier S."/>
            <person name="Rokitta S."/>
            <person name="Shiraiwa Y."/>
            <person name="Soanes D.M."/>
            <person name="van der Giezen M."/>
            <person name="Wahlund T.M."/>
            <person name="Williams B."/>
            <person name="Wilson W."/>
            <person name="Wolfe G."/>
            <person name="Wurch L.L."/>
        </authorList>
    </citation>
    <scope>NUCLEOTIDE SEQUENCE</scope>
</reference>
<feature type="compositionally biased region" description="Basic residues" evidence="1">
    <location>
        <begin position="195"/>
        <end position="209"/>
    </location>
</feature>
<name>A0A0D3IQA1_EMIH1</name>
<dbReference type="EnsemblProtists" id="EOD13436">
    <property type="protein sequence ID" value="EOD13436"/>
    <property type="gene ID" value="EMIHUDRAFT_445840"/>
</dbReference>
<feature type="region of interest" description="Disordered" evidence="1">
    <location>
        <begin position="1"/>
        <end position="57"/>
    </location>
</feature>
<dbReference type="PaxDb" id="2903-EOD13436"/>
<evidence type="ECO:0000256" key="1">
    <source>
        <dbReference type="SAM" id="MobiDB-lite"/>
    </source>
</evidence>
<feature type="region of interest" description="Disordered" evidence="1">
    <location>
        <begin position="114"/>
        <end position="376"/>
    </location>
</feature>
<dbReference type="GeneID" id="17259584"/>
<reference evidence="2" key="2">
    <citation type="submission" date="2024-10" db="UniProtKB">
        <authorList>
            <consortium name="EnsemblProtists"/>
        </authorList>
    </citation>
    <scope>IDENTIFICATION</scope>
</reference>
<dbReference type="KEGG" id="ehx:EMIHUDRAFT_445840"/>
<feature type="compositionally biased region" description="Basic residues" evidence="1">
    <location>
        <begin position="337"/>
        <end position="346"/>
    </location>
</feature>
<sequence>PPLWPTASHRVTANRASRLHNKVPPCQPSTSGTGFAPPPCGASRRSSAGLSPPTRGRPCCELLRDLGTLRPAEPPTPWRIRTWAASGSCDRRFRPPPSPPYARWWRRRSAHRAIEASTRRSRRRDARWPRSSRLPASSRQARRRLSRRTSKPRRRCAGATPCAPPPRSCPRRRLPSALRASGSGTSLSPAGGWRRCWRTRRTAASRRSQRGGGTSLTLRSSETRPSTSGSASHRCRRAPPPAPPSEEGASGSAGCSASCPGGSRASEPSTSRSPSSTSCSTCSADAQSLRTWTRRRLPRTSSPPSRSARACTTRCGSGQRGSGCGRVTCTRSPGLRGGRRRTRSTRAPRTGSRSPSASRAKANFKTASSGWGRARG</sequence>
<feature type="compositionally biased region" description="Polar residues" evidence="1">
    <location>
        <begin position="216"/>
        <end position="229"/>
    </location>
</feature>
<feature type="compositionally biased region" description="Low complexity" evidence="1">
    <location>
        <begin position="129"/>
        <end position="139"/>
    </location>
</feature>
<feature type="compositionally biased region" description="Basic residues" evidence="1">
    <location>
        <begin position="140"/>
        <end position="156"/>
    </location>
</feature>